<protein>
    <submittedName>
        <fullName evidence="3">HET-domain-containing protein</fullName>
    </submittedName>
</protein>
<dbReference type="Pfam" id="PF06985">
    <property type="entry name" value="HET"/>
    <property type="match status" value="1"/>
</dbReference>
<dbReference type="PANTHER" id="PTHR33112:SF16">
    <property type="entry name" value="HETEROKARYON INCOMPATIBILITY DOMAIN-CONTAINING PROTEIN"/>
    <property type="match status" value="1"/>
</dbReference>
<name>A0A2J6S8F8_HYAVF</name>
<evidence type="ECO:0000256" key="1">
    <source>
        <dbReference type="SAM" id="MobiDB-lite"/>
    </source>
</evidence>
<dbReference type="Proteomes" id="UP000235786">
    <property type="component" value="Unassembled WGS sequence"/>
</dbReference>
<evidence type="ECO:0000313" key="3">
    <source>
        <dbReference type="EMBL" id="PMD47049.1"/>
    </source>
</evidence>
<dbReference type="OrthoDB" id="2958217at2759"/>
<evidence type="ECO:0000313" key="4">
    <source>
        <dbReference type="Proteomes" id="UP000235786"/>
    </source>
</evidence>
<dbReference type="AlphaFoldDB" id="A0A2J6S8F8"/>
<feature type="domain" description="Heterokaryon incompatibility" evidence="2">
    <location>
        <begin position="237"/>
        <end position="385"/>
    </location>
</feature>
<sequence>MASRSTSHLCSRCSSIFSRAETIEYMPTSGPQLQWELPIDKPTYAHYKSRSELQQSAGEKCYICVRILEWMNPIEAEEVSDREPTAEVLDGKPADRDRPVNISYCLTTAAKDSSEKLKEIGIWFIEGDKLLYDTLRLIGRFVAMPAQEVDPYISKFRYTVPNNPAIRTDMVVLLRQFIIIRIVKTWLSACRERHEICSWSAKGELPTRLVAVGRTEEKKGLSIRLCHSDSLPRETEYVSLSHCWGKVPFFKLTQDNLQELEQSIPLQQLPMVFQDAIRITYDLGFRYIWIDSLCIIQDSRDDWHKESLAMDRVYLNGVLNLAATGYRNGQEGLLRFTEPREIMPPKIDCAKFNSHSPKYSVFSSFDWTREVTRAPLNERGWVCQEQVMSPRTLHFGRRQMYWECYTASCCESFPSGAPFFNPSSIKMRVVKPIERYSELTKPELYVQWTEFVTEYSTRKLTFDTDKLPAISGIARVFMNLLKDRYVDGLWENDIYRGLLWHATGDITEVSSYRAPSWSWASIDGPVSFLSSLNVQWDTMAQIHEIKSTMRNETTDGEESGGEASGREVPGGYIRVTGLLLKLKIDKIPVNAISSMIRLQRRWDLSADDPLNIVFSPYEQIGTRADMTIRHSNPEFRQSKDLVIMPLVHHTFDKEWVAIYGLVLSLQPGRSGYYKKVGVYETSRKTEGGMFWLQNPKPIESRYYQEFYGKAVYTITIL</sequence>
<keyword evidence="4" id="KW-1185">Reference proteome</keyword>
<reference evidence="3 4" key="1">
    <citation type="submission" date="2016-04" db="EMBL/GenBank/DDBJ databases">
        <title>A degradative enzymes factory behind the ericoid mycorrhizal symbiosis.</title>
        <authorList>
            <consortium name="DOE Joint Genome Institute"/>
            <person name="Martino E."/>
            <person name="Morin E."/>
            <person name="Grelet G."/>
            <person name="Kuo A."/>
            <person name="Kohler A."/>
            <person name="Daghino S."/>
            <person name="Barry K."/>
            <person name="Choi C."/>
            <person name="Cichocki N."/>
            <person name="Clum A."/>
            <person name="Copeland A."/>
            <person name="Hainaut M."/>
            <person name="Haridas S."/>
            <person name="Labutti K."/>
            <person name="Lindquist E."/>
            <person name="Lipzen A."/>
            <person name="Khouja H.-R."/>
            <person name="Murat C."/>
            <person name="Ohm R."/>
            <person name="Olson A."/>
            <person name="Spatafora J."/>
            <person name="Veneault-Fourrey C."/>
            <person name="Henrissat B."/>
            <person name="Grigoriev I."/>
            <person name="Martin F."/>
            <person name="Perotto S."/>
        </authorList>
    </citation>
    <scope>NUCLEOTIDE SEQUENCE [LARGE SCALE GENOMIC DNA]</scope>
    <source>
        <strain evidence="3 4">F</strain>
    </source>
</reference>
<organism evidence="3 4">
    <name type="scientific">Hyaloscypha variabilis (strain UAMH 11265 / GT02V1 / F)</name>
    <name type="common">Meliniomyces variabilis</name>
    <dbReference type="NCBI Taxonomy" id="1149755"/>
    <lineage>
        <taxon>Eukaryota</taxon>
        <taxon>Fungi</taxon>
        <taxon>Dikarya</taxon>
        <taxon>Ascomycota</taxon>
        <taxon>Pezizomycotina</taxon>
        <taxon>Leotiomycetes</taxon>
        <taxon>Helotiales</taxon>
        <taxon>Hyaloscyphaceae</taxon>
        <taxon>Hyaloscypha</taxon>
        <taxon>Hyaloscypha variabilis</taxon>
    </lineage>
</organism>
<accession>A0A2J6S8F8</accession>
<feature type="region of interest" description="Disordered" evidence="1">
    <location>
        <begin position="549"/>
        <end position="568"/>
    </location>
</feature>
<proteinExistence type="predicted"/>
<evidence type="ECO:0000259" key="2">
    <source>
        <dbReference type="Pfam" id="PF06985"/>
    </source>
</evidence>
<dbReference type="EMBL" id="KZ613938">
    <property type="protein sequence ID" value="PMD47049.1"/>
    <property type="molecule type" value="Genomic_DNA"/>
</dbReference>
<dbReference type="PANTHER" id="PTHR33112">
    <property type="entry name" value="DOMAIN PROTEIN, PUTATIVE-RELATED"/>
    <property type="match status" value="1"/>
</dbReference>
<dbReference type="InterPro" id="IPR010730">
    <property type="entry name" value="HET"/>
</dbReference>
<gene>
    <name evidence="3" type="ORF">L207DRAFT_448563</name>
</gene>